<evidence type="ECO:0000256" key="2">
    <source>
        <dbReference type="ARBA" id="ARBA00008208"/>
    </source>
</evidence>
<proteinExistence type="inferred from homology"/>
<keyword evidence="14" id="KW-1185">Reference proteome</keyword>
<evidence type="ECO:0000256" key="1">
    <source>
        <dbReference type="ARBA" id="ARBA00004141"/>
    </source>
</evidence>
<keyword evidence="5 11" id="KW-0812">Transmembrane</keyword>
<evidence type="ECO:0000256" key="3">
    <source>
        <dbReference type="ARBA" id="ARBA00021237"/>
    </source>
</evidence>
<dbReference type="EMBL" id="JALAZD010000001">
    <property type="protein sequence ID" value="MCI0126859.1"/>
    <property type="molecule type" value="Genomic_DNA"/>
</dbReference>
<feature type="chain" id="PRO_5041390450" description="Uncharacterized protein YtcA" evidence="12">
    <location>
        <begin position="32"/>
        <end position="99"/>
    </location>
</feature>
<evidence type="ECO:0000256" key="10">
    <source>
        <dbReference type="ARBA" id="ARBA00023288"/>
    </source>
</evidence>
<keyword evidence="6 12" id="KW-0732">Signal</keyword>
<evidence type="ECO:0000256" key="8">
    <source>
        <dbReference type="ARBA" id="ARBA00023136"/>
    </source>
</evidence>
<feature type="transmembrane region" description="Helical" evidence="11">
    <location>
        <begin position="70"/>
        <end position="93"/>
    </location>
</feature>
<feature type="transmembrane region" description="Helical" evidence="11">
    <location>
        <begin position="40"/>
        <end position="58"/>
    </location>
</feature>
<reference evidence="13" key="1">
    <citation type="submission" date="2022-03" db="EMBL/GenBank/DDBJ databases">
        <title>The complete genome sequence of a Methyloterrigena soli.</title>
        <authorList>
            <person name="Zi Z."/>
        </authorList>
    </citation>
    <scope>NUCLEOTIDE SEQUENCE</scope>
    <source>
        <strain evidence="13">M48</strain>
    </source>
</reference>
<evidence type="ECO:0000256" key="11">
    <source>
        <dbReference type="SAM" id="Phobius"/>
    </source>
</evidence>
<dbReference type="InterPro" id="IPR031381">
    <property type="entry name" value="YtcA"/>
</dbReference>
<keyword evidence="8 11" id="KW-0472">Membrane</keyword>
<keyword evidence="9" id="KW-0564">Palmitate</keyword>
<evidence type="ECO:0000256" key="9">
    <source>
        <dbReference type="ARBA" id="ARBA00023139"/>
    </source>
</evidence>
<name>A0AA41QLM0_9HYPH</name>
<evidence type="ECO:0000256" key="7">
    <source>
        <dbReference type="ARBA" id="ARBA00022989"/>
    </source>
</evidence>
<dbReference type="GO" id="GO:0016020">
    <property type="term" value="C:membrane"/>
    <property type="evidence" value="ECO:0007669"/>
    <property type="project" value="UniProtKB-SubCell"/>
</dbReference>
<dbReference type="AlphaFoldDB" id="A0AA41QLM0"/>
<keyword evidence="4" id="KW-1003">Cell membrane</keyword>
<feature type="signal peptide" evidence="12">
    <location>
        <begin position="1"/>
        <end position="31"/>
    </location>
</feature>
<evidence type="ECO:0000313" key="14">
    <source>
        <dbReference type="Proteomes" id="UP001156140"/>
    </source>
</evidence>
<organism evidence="13 14">
    <name type="scientific">Paradevosia shaoguanensis</name>
    <dbReference type="NCBI Taxonomy" id="1335043"/>
    <lineage>
        <taxon>Bacteria</taxon>
        <taxon>Pseudomonadati</taxon>
        <taxon>Pseudomonadota</taxon>
        <taxon>Alphaproteobacteria</taxon>
        <taxon>Hyphomicrobiales</taxon>
        <taxon>Devosiaceae</taxon>
        <taxon>Paradevosia</taxon>
    </lineage>
</organism>
<sequence length="99" mass="10599">MNRALWARAPKMGLALFLACLLTACSSTPSAPSLAIFGSYFPAWIVCAVLGVIVAVVIRQVLIIVDIDGYLPVPLLVYLAMAIASGIGFWFLWFGGIPQ</sequence>
<comment type="subcellular location">
    <subcellularLocation>
        <location evidence="1">Membrane</location>
        <topology evidence="1">Multi-pass membrane protein</topology>
    </subcellularLocation>
</comment>
<keyword evidence="10 13" id="KW-0449">Lipoprotein</keyword>
<evidence type="ECO:0000256" key="5">
    <source>
        <dbReference type="ARBA" id="ARBA00022692"/>
    </source>
</evidence>
<dbReference type="Proteomes" id="UP001156140">
    <property type="component" value="Unassembled WGS sequence"/>
</dbReference>
<dbReference type="PROSITE" id="PS51257">
    <property type="entry name" value="PROKAR_LIPOPROTEIN"/>
    <property type="match status" value="1"/>
</dbReference>
<comment type="similarity">
    <text evidence="2">Belongs to the YtcA family.</text>
</comment>
<protein>
    <recommendedName>
        <fullName evidence="3">Uncharacterized protein YtcA</fullName>
    </recommendedName>
</protein>
<evidence type="ECO:0000313" key="13">
    <source>
        <dbReference type="EMBL" id="MCI0126859.1"/>
    </source>
</evidence>
<dbReference type="RefSeq" id="WP_246513364.1">
    <property type="nucleotide sequence ID" value="NZ_CP068983.1"/>
</dbReference>
<evidence type="ECO:0000256" key="6">
    <source>
        <dbReference type="ARBA" id="ARBA00022729"/>
    </source>
</evidence>
<keyword evidence="7 11" id="KW-1133">Transmembrane helix</keyword>
<comment type="caution">
    <text evidence="13">The sequence shown here is derived from an EMBL/GenBank/DDBJ whole genome shotgun (WGS) entry which is preliminary data.</text>
</comment>
<dbReference type="Pfam" id="PF17090">
    <property type="entry name" value="Ytca"/>
    <property type="match status" value="1"/>
</dbReference>
<evidence type="ECO:0000256" key="12">
    <source>
        <dbReference type="SAM" id="SignalP"/>
    </source>
</evidence>
<gene>
    <name evidence="13" type="ORF">ML536_08475</name>
</gene>
<evidence type="ECO:0000256" key="4">
    <source>
        <dbReference type="ARBA" id="ARBA00022475"/>
    </source>
</evidence>
<accession>A0AA41QLM0</accession>